<proteinExistence type="predicted"/>
<keyword evidence="1 3" id="KW-0238">DNA-binding</keyword>
<evidence type="ECO:0000256" key="4">
    <source>
        <dbReference type="SAM" id="MobiDB-lite"/>
    </source>
</evidence>
<organism evidence="6 7">
    <name type="scientific">Hibiscus sabdariffa</name>
    <name type="common">roselle</name>
    <dbReference type="NCBI Taxonomy" id="183260"/>
    <lineage>
        <taxon>Eukaryota</taxon>
        <taxon>Viridiplantae</taxon>
        <taxon>Streptophyta</taxon>
        <taxon>Embryophyta</taxon>
        <taxon>Tracheophyta</taxon>
        <taxon>Spermatophyta</taxon>
        <taxon>Magnoliopsida</taxon>
        <taxon>eudicotyledons</taxon>
        <taxon>Gunneridae</taxon>
        <taxon>Pentapetalae</taxon>
        <taxon>rosids</taxon>
        <taxon>malvids</taxon>
        <taxon>Malvales</taxon>
        <taxon>Malvaceae</taxon>
        <taxon>Malvoideae</taxon>
        <taxon>Hibiscus</taxon>
    </lineage>
</organism>
<dbReference type="PROSITE" id="PS50118">
    <property type="entry name" value="HMG_BOX_2"/>
    <property type="match status" value="1"/>
</dbReference>
<dbReference type="Gene3D" id="1.10.30.10">
    <property type="entry name" value="High mobility group box domain"/>
    <property type="match status" value="1"/>
</dbReference>
<feature type="region of interest" description="Disordered" evidence="4">
    <location>
        <begin position="100"/>
        <end position="120"/>
    </location>
</feature>
<dbReference type="SUPFAM" id="SSF47095">
    <property type="entry name" value="HMG-box"/>
    <property type="match status" value="1"/>
</dbReference>
<dbReference type="PANTHER" id="PTHR46040">
    <property type="entry name" value="HIGH MOBILITY GROUP PROTEIN 2"/>
    <property type="match status" value="1"/>
</dbReference>
<evidence type="ECO:0000256" key="1">
    <source>
        <dbReference type="ARBA" id="ARBA00023125"/>
    </source>
</evidence>
<dbReference type="InterPro" id="IPR009071">
    <property type="entry name" value="HMG_box_dom"/>
</dbReference>
<feature type="DNA-binding region" description="HMG box" evidence="3">
    <location>
        <begin position="182"/>
        <end position="248"/>
    </location>
</feature>
<dbReference type="PANTHER" id="PTHR46040:SF3">
    <property type="entry name" value="HIGH MOBILITY GROUP PROTEIN 2"/>
    <property type="match status" value="1"/>
</dbReference>
<feature type="domain" description="HMG box" evidence="5">
    <location>
        <begin position="182"/>
        <end position="248"/>
    </location>
</feature>
<accession>A0ABR1ZPC1</accession>
<dbReference type="Proteomes" id="UP001396334">
    <property type="component" value="Unassembled WGS sequence"/>
</dbReference>
<keyword evidence="7" id="KW-1185">Reference proteome</keyword>
<dbReference type="CDD" id="cd00084">
    <property type="entry name" value="HMG-box_SF"/>
    <property type="match status" value="1"/>
</dbReference>
<name>A0ABR1ZPC1_9ROSI</name>
<evidence type="ECO:0000313" key="7">
    <source>
        <dbReference type="Proteomes" id="UP001396334"/>
    </source>
</evidence>
<dbReference type="InterPro" id="IPR036910">
    <property type="entry name" value="HMG_box_dom_sf"/>
</dbReference>
<gene>
    <name evidence="6" type="ORF">V6N11_048155</name>
</gene>
<protein>
    <recommendedName>
        <fullName evidence="5">HMG box domain-containing protein</fullName>
    </recommendedName>
</protein>
<dbReference type="Pfam" id="PF00505">
    <property type="entry name" value="HMG_box"/>
    <property type="match status" value="1"/>
</dbReference>
<comment type="caution">
    <text evidence="6">The sequence shown here is derived from an EMBL/GenBank/DDBJ whole genome shotgun (WGS) entry which is preliminary data.</text>
</comment>
<evidence type="ECO:0000256" key="2">
    <source>
        <dbReference type="ARBA" id="ARBA00023242"/>
    </source>
</evidence>
<evidence type="ECO:0000256" key="3">
    <source>
        <dbReference type="PROSITE-ProRule" id="PRU00267"/>
    </source>
</evidence>
<evidence type="ECO:0000259" key="5">
    <source>
        <dbReference type="PROSITE" id="PS50118"/>
    </source>
</evidence>
<reference evidence="6 7" key="1">
    <citation type="journal article" date="2024" name="G3 (Bethesda)">
        <title>Genome assembly of Hibiscus sabdariffa L. provides insights into metabolisms of medicinal natural products.</title>
        <authorList>
            <person name="Kim T."/>
        </authorList>
    </citation>
    <scope>NUCLEOTIDE SEQUENCE [LARGE SCALE GENOMIC DNA]</scope>
    <source>
        <strain evidence="6">TK-2024</strain>
        <tissue evidence="6">Old leaves</tissue>
    </source>
</reference>
<sequence>MATNSEATTPMSSMPLQLSGFLNGNTIQVDGDTGNLHFSLKFDIHHQKCLPNNDTHFPFPSLSSPENDMFCQNSSSSPYQTPQTENDILDLETLTLEKEKEKENHGVEEIEEPDNETSKRGTVLTRLKTGAISQVKYFSPRISREKCRDSRSCRTMRRKRKKRERERGDKLLDKLLQRRCCPVKPCNSYVFFVMARWGSVKSSSSSFGEASKRLSQMWCKLPRKHKKIYEDIAVKDSARYKRQCVLLNCKDHDLSADQNSSVDELQQALNGSTQNA</sequence>
<dbReference type="EMBL" id="JBBPBN010000768">
    <property type="protein sequence ID" value="KAK8482528.1"/>
    <property type="molecule type" value="Genomic_DNA"/>
</dbReference>
<dbReference type="InterPro" id="IPR051965">
    <property type="entry name" value="ChromReg_NeuronalGeneExpr"/>
</dbReference>
<evidence type="ECO:0000313" key="6">
    <source>
        <dbReference type="EMBL" id="KAK8482528.1"/>
    </source>
</evidence>
<keyword evidence="2 3" id="KW-0539">Nucleus</keyword>